<keyword evidence="11" id="KW-0472">Membrane</keyword>
<dbReference type="RefSeq" id="WP_319952822.1">
    <property type="nucleotide sequence ID" value="NZ_JAXAVX010000001.1"/>
</dbReference>
<reference evidence="25 26" key="1">
    <citation type="submission" date="2023-11" db="EMBL/GenBank/DDBJ databases">
        <authorList>
            <person name="Xu M."/>
            <person name="Jiang T."/>
        </authorList>
    </citation>
    <scope>NUCLEOTIDE SEQUENCE [LARGE SCALE GENOMIC DNA]</scope>
    <source>
        <strain evidence="25 26">SD</strain>
    </source>
</reference>
<evidence type="ECO:0000256" key="14">
    <source>
        <dbReference type="ARBA" id="ARBA00037002"/>
    </source>
</evidence>
<dbReference type="InterPro" id="IPR006683">
    <property type="entry name" value="Thioestr_dom"/>
</dbReference>
<evidence type="ECO:0000256" key="8">
    <source>
        <dbReference type="ARBA" id="ARBA00022832"/>
    </source>
</evidence>
<keyword evidence="10" id="KW-0443">Lipid metabolism</keyword>
<comment type="catalytic activity">
    <reaction evidence="23">
        <text>tetradecanoyl-CoA + H2O = tetradecanoate + CoA + H(+)</text>
        <dbReference type="Rhea" id="RHEA:40119"/>
        <dbReference type="ChEBI" id="CHEBI:15377"/>
        <dbReference type="ChEBI" id="CHEBI:15378"/>
        <dbReference type="ChEBI" id="CHEBI:30807"/>
        <dbReference type="ChEBI" id="CHEBI:57287"/>
        <dbReference type="ChEBI" id="CHEBI:57385"/>
    </reaction>
    <physiologicalReaction direction="left-to-right" evidence="23">
        <dbReference type="Rhea" id="RHEA:40120"/>
    </physiologicalReaction>
</comment>
<organism evidence="25 26">
    <name type="scientific">Patulibacter brassicae</name>
    <dbReference type="NCBI Taxonomy" id="1705717"/>
    <lineage>
        <taxon>Bacteria</taxon>
        <taxon>Bacillati</taxon>
        <taxon>Actinomycetota</taxon>
        <taxon>Thermoleophilia</taxon>
        <taxon>Solirubrobacterales</taxon>
        <taxon>Patulibacteraceae</taxon>
        <taxon>Patulibacter</taxon>
    </lineage>
</organism>
<evidence type="ECO:0000256" key="23">
    <source>
        <dbReference type="ARBA" id="ARBA00048180"/>
    </source>
</evidence>
<evidence type="ECO:0000256" key="2">
    <source>
        <dbReference type="ARBA" id="ARBA00004496"/>
    </source>
</evidence>
<dbReference type="InterPro" id="IPR029069">
    <property type="entry name" value="HotDog_dom_sf"/>
</dbReference>
<gene>
    <name evidence="25" type="ORF">SK069_03655</name>
</gene>
<dbReference type="CDD" id="cd03443">
    <property type="entry name" value="PaaI_thioesterase"/>
    <property type="match status" value="1"/>
</dbReference>
<evidence type="ECO:0000256" key="22">
    <source>
        <dbReference type="ARBA" id="ARBA00048074"/>
    </source>
</evidence>
<dbReference type="InterPro" id="IPR052365">
    <property type="entry name" value="THEM4/THEM5_acyl-CoA_thioest"/>
</dbReference>
<feature type="domain" description="Thioesterase" evidence="24">
    <location>
        <begin position="27"/>
        <end position="83"/>
    </location>
</feature>
<dbReference type="GO" id="GO:0016787">
    <property type="term" value="F:hydrolase activity"/>
    <property type="evidence" value="ECO:0007669"/>
    <property type="project" value="UniProtKB-KW"/>
</dbReference>
<keyword evidence="12" id="KW-0966">Cell projection</keyword>
<proteinExistence type="inferred from homology"/>
<comment type="catalytic activity">
    <reaction evidence="14">
        <text>(9Z)-octadecenoyl-CoA + H2O = (9Z)-octadecenoate + CoA + H(+)</text>
        <dbReference type="Rhea" id="RHEA:40139"/>
        <dbReference type="ChEBI" id="CHEBI:15377"/>
        <dbReference type="ChEBI" id="CHEBI:15378"/>
        <dbReference type="ChEBI" id="CHEBI:30823"/>
        <dbReference type="ChEBI" id="CHEBI:57287"/>
        <dbReference type="ChEBI" id="CHEBI:57387"/>
    </reaction>
    <physiologicalReaction direction="left-to-right" evidence="14">
        <dbReference type="Rhea" id="RHEA:40140"/>
    </physiologicalReaction>
</comment>
<comment type="similarity">
    <text evidence="15">Belongs to the THEM4/THEM5 thioesterase family.</text>
</comment>
<evidence type="ECO:0000256" key="3">
    <source>
        <dbReference type="ARBA" id="ARBA00004632"/>
    </source>
</evidence>
<evidence type="ECO:0000256" key="16">
    <source>
        <dbReference type="ARBA" id="ARBA00038848"/>
    </source>
</evidence>
<evidence type="ECO:0000313" key="26">
    <source>
        <dbReference type="Proteomes" id="UP001277761"/>
    </source>
</evidence>
<evidence type="ECO:0000256" key="20">
    <source>
        <dbReference type="ARBA" id="ARBA00047734"/>
    </source>
</evidence>
<evidence type="ECO:0000256" key="11">
    <source>
        <dbReference type="ARBA" id="ARBA00023136"/>
    </source>
</evidence>
<protein>
    <recommendedName>
        <fullName evidence="17">Acyl-coenzyme A thioesterase THEM4</fullName>
        <ecNumber evidence="16">3.1.2.2</ecNumber>
    </recommendedName>
    <alternativeName>
        <fullName evidence="18">Thioesterase superfamily member 4</fullName>
    </alternativeName>
</protein>
<evidence type="ECO:0000256" key="13">
    <source>
        <dbReference type="ARBA" id="ARBA00035852"/>
    </source>
</evidence>
<accession>A0ABU4VIE8</accession>
<name>A0ABU4VIE8_9ACTN</name>
<evidence type="ECO:0000256" key="7">
    <source>
        <dbReference type="ARBA" id="ARBA00022801"/>
    </source>
</evidence>
<dbReference type="Pfam" id="PF03061">
    <property type="entry name" value="4HBT"/>
    <property type="match status" value="1"/>
</dbReference>
<comment type="caution">
    <text evidence="25">The sequence shown here is derived from an EMBL/GenBank/DDBJ whole genome shotgun (WGS) entry which is preliminary data.</text>
</comment>
<evidence type="ECO:0000256" key="10">
    <source>
        <dbReference type="ARBA" id="ARBA00023098"/>
    </source>
</evidence>
<comment type="subcellular location">
    <subcellularLocation>
        <location evidence="3">Cell projection</location>
        <location evidence="3">Ruffle membrane</location>
    </subcellularLocation>
    <subcellularLocation>
        <location evidence="2">Cytoplasm</location>
    </subcellularLocation>
    <subcellularLocation>
        <location evidence="1">Membrane</location>
        <topology evidence="1">Peripheral membrane protein</topology>
    </subcellularLocation>
</comment>
<evidence type="ECO:0000256" key="18">
    <source>
        <dbReference type="ARBA" id="ARBA00043210"/>
    </source>
</evidence>
<evidence type="ECO:0000313" key="25">
    <source>
        <dbReference type="EMBL" id="MDX8150678.1"/>
    </source>
</evidence>
<evidence type="ECO:0000259" key="24">
    <source>
        <dbReference type="Pfam" id="PF03061"/>
    </source>
</evidence>
<keyword evidence="9" id="KW-0809">Transit peptide</keyword>
<evidence type="ECO:0000256" key="6">
    <source>
        <dbReference type="ARBA" id="ARBA00022703"/>
    </source>
</evidence>
<evidence type="ECO:0000256" key="5">
    <source>
        <dbReference type="ARBA" id="ARBA00022490"/>
    </source>
</evidence>
<comment type="catalytic activity">
    <reaction evidence="21">
        <text>decanoyl-CoA + H2O = decanoate + CoA + H(+)</text>
        <dbReference type="Rhea" id="RHEA:40059"/>
        <dbReference type="ChEBI" id="CHEBI:15377"/>
        <dbReference type="ChEBI" id="CHEBI:15378"/>
        <dbReference type="ChEBI" id="CHEBI:27689"/>
        <dbReference type="ChEBI" id="CHEBI:57287"/>
        <dbReference type="ChEBI" id="CHEBI:61430"/>
    </reaction>
    <physiologicalReaction direction="left-to-right" evidence="21">
        <dbReference type="Rhea" id="RHEA:40060"/>
    </physiologicalReaction>
</comment>
<comment type="catalytic activity">
    <reaction evidence="22">
        <text>dodecanoyl-CoA + H2O = dodecanoate + CoA + H(+)</text>
        <dbReference type="Rhea" id="RHEA:30135"/>
        <dbReference type="ChEBI" id="CHEBI:15377"/>
        <dbReference type="ChEBI" id="CHEBI:15378"/>
        <dbReference type="ChEBI" id="CHEBI:18262"/>
        <dbReference type="ChEBI" id="CHEBI:57287"/>
        <dbReference type="ChEBI" id="CHEBI:57375"/>
    </reaction>
    <physiologicalReaction direction="left-to-right" evidence="22">
        <dbReference type="Rhea" id="RHEA:30136"/>
    </physiologicalReaction>
</comment>
<evidence type="ECO:0000256" key="19">
    <source>
        <dbReference type="ARBA" id="ARBA00047588"/>
    </source>
</evidence>
<comment type="catalytic activity">
    <reaction evidence="13">
        <text>(5Z,8Z,11Z,14Z)-eicosatetraenoyl-CoA + H2O = (5Z,8Z,11Z,14Z)-eicosatetraenoate + CoA + H(+)</text>
        <dbReference type="Rhea" id="RHEA:40151"/>
        <dbReference type="ChEBI" id="CHEBI:15377"/>
        <dbReference type="ChEBI" id="CHEBI:15378"/>
        <dbReference type="ChEBI" id="CHEBI:32395"/>
        <dbReference type="ChEBI" id="CHEBI:57287"/>
        <dbReference type="ChEBI" id="CHEBI:57368"/>
    </reaction>
    <physiologicalReaction direction="left-to-right" evidence="13">
        <dbReference type="Rhea" id="RHEA:40152"/>
    </physiologicalReaction>
</comment>
<evidence type="ECO:0000256" key="21">
    <source>
        <dbReference type="ARBA" id="ARBA00047969"/>
    </source>
</evidence>
<evidence type="ECO:0000256" key="15">
    <source>
        <dbReference type="ARBA" id="ARBA00038456"/>
    </source>
</evidence>
<dbReference type="PANTHER" id="PTHR12418:SF19">
    <property type="entry name" value="ACYL-COENZYME A THIOESTERASE THEM4"/>
    <property type="match status" value="1"/>
</dbReference>
<evidence type="ECO:0000256" key="17">
    <source>
        <dbReference type="ARBA" id="ARBA00040123"/>
    </source>
</evidence>
<keyword evidence="7 25" id="KW-0378">Hydrolase</keyword>
<evidence type="ECO:0000256" key="12">
    <source>
        <dbReference type="ARBA" id="ARBA00023273"/>
    </source>
</evidence>
<sequence length="132" mass="14338">MGLRLHVDGDCVRGNVTFDDRHEGAPGIVHGGAIATVLDDTLGLLLVVLGTPAVTANLSVDYRAPALLQTEMIVERWLEQRVDRKLHLRADLSIDGQPVAQARALFLAVEVAHFEKGGRTLLPNWADWGPSL</sequence>
<evidence type="ECO:0000256" key="4">
    <source>
        <dbReference type="ARBA" id="ARBA00022475"/>
    </source>
</evidence>
<keyword evidence="5" id="KW-0963">Cytoplasm</keyword>
<dbReference type="SUPFAM" id="SSF54637">
    <property type="entry name" value="Thioesterase/thiol ester dehydrase-isomerase"/>
    <property type="match status" value="1"/>
</dbReference>
<comment type="catalytic activity">
    <reaction evidence="20">
        <text>hexadecanoyl-CoA + H2O = hexadecanoate + CoA + H(+)</text>
        <dbReference type="Rhea" id="RHEA:16645"/>
        <dbReference type="ChEBI" id="CHEBI:7896"/>
        <dbReference type="ChEBI" id="CHEBI:15377"/>
        <dbReference type="ChEBI" id="CHEBI:15378"/>
        <dbReference type="ChEBI" id="CHEBI:57287"/>
        <dbReference type="ChEBI" id="CHEBI:57379"/>
        <dbReference type="EC" id="3.1.2.2"/>
    </reaction>
    <physiologicalReaction direction="left-to-right" evidence="20">
        <dbReference type="Rhea" id="RHEA:16646"/>
    </physiologicalReaction>
</comment>
<dbReference type="PANTHER" id="PTHR12418">
    <property type="entry name" value="ACYL-COENZYME A THIOESTERASE THEM4"/>
    <property type="match status" value="1"/>
</dbReference>
<dbReference type="EC" id="3.1.2.2" evidence="16"/>
<dbReference type="EMBL" id="JAXAVX010000001">
    <property type="protein sequence ID" value="MDX8150678.1"/>
    <property type="molecule type" value="Genomic_DNA"/>
</dbReference>
<evidence type="ECO:0000256" key="1">
    <source>
        <dbReference type="ARBA" id="ARBA00004170"/>
    </source>
</evidence>
<keyword evidence="26" id="KW-1185">Reference proteome</keyword>
<dbReference type="Proteomes" id="UP001277761">
    <property type="component" value="Unassembled WGS sequence"/>
</dbReference>
<evidence type="ECO:0000256" key="9">
    <source>
        <dbReference type="ARBA" id="ARBA00022946"/>
    </source>
</evidence>
<keyword evidence="4" id="KW-1003">Cell membrane</keyword>
<comment type="catalytic activity">
    <reaction evidence="19">
        <text>octanoyl-CoA + H2O = octanoate + CoA + H(+)</text>
        <dbReference type="Rhea" id="RHEA:30143"/>
        <dbReference type="ChEBI" id="CHEBI:15377"/>
        <dbReference type="ChEBI" id="CHEBI:15378"/>
        <dbReference type="ChEBI" id="CHEBI:25646"/>
        <dbReference type="ChEBI" id="CHEBI:57287"/>
        <dbReference type="ChEBI" id="CHEBI:57386"/>
    </reaction>
    <physiologicalReaction direction="left-to-right" evidence="19">
        <dbReference type="Rhea" id="RHEA:30144"/>
    </physiologicalReaction>
</comment>
<keyword evidence="6" id="KW-0053">Apoptosis</keyword>
<dbReference type="Gene3D" id="3.10.129.10">
    <property type="entry name" value="Hotdog Thioesterase"/>
    <property type="match status" value="1"/>
</dbReference>
<keyword evidence="8" id="KW-0276">Fatty acid metabolism</keyword>